<proteinExistence type="inferred from homology"/>
<dbReference type="InterPro" id="IPR009915">
    <property type="entry name" value="NnrU_dom"/>
</dbReference>
<evidence type="ECO:0000256" key="3">
    <source>
        <dbReference type="ARBA" id="ARBA00022692"/>
    </source>
</evidence>
<keyword evidence="8" id="KW-0489">Methyltransferase</keyword>
<evidence type="ECO:0000259" key="7">
    <source>
        <dbReference type="Pfam" id="PF07298"/>
    </source>
</evidence>
<protein>
    <submittedName>
        <fullName evidence="8">Protein-S-isoprenylcysteine O-methyltransferase Ste14</fullName>
    </submittedName>
</protein>
<dbReference type="InterPro" id="IPR033580">
    <property type="entry name" value="Nurim-like"/>
</dbReference>
<accession>A0A5S4ZVJ0</accession>
<feature type="transmembrane region" description="Helical" evidence="6">
    <location>
        <begin position="42"/>
        <end position="62"/>
    </location>
</feature>
<dbReference type="Gene3D" id="1.20.120.1630">
    <property type="match status" value="1"/>
</dbReference>
<dbReference type="Pfam" id="PF07298">
    <property type="entry name" value="NnrU"/>
    <property type="match status" value="1"/>
</dbReference>
<dbReference type="GO" id="GO:0008168">
    <property type="term" value="F:methyltransferase activity"/>
    <property type="evidence" value="ECO:0007669"/>
    <property type="project" value="UniProtKB-KW"/>
</dbReference>
<keyword evidence="5 6" id="KW-0472">Membrane</keyword>
<dbReference type="Proteomes" id="UP000323166">
    <property type="component" value="Unassembled WGS sequence"/>
</dbReference>
<dbReference type="PANTHER" id="PTHR31040:SF1">
    <property type="entry name" value="NURIM"/>
    <property type="match status" value="1"/>
</dbReference>
<comment type="caution">
    <text evidence="8">The sequence shown here is derived from an EMBL/GenBank/DDBJ whole genome shotgun (WGS) entry which is preliminary data.</text>
</comment>
<evidence type="ECO:0000256" key="4">
    <source>
        <dbReference type="ARBA" id="ARBA00022989"/>
    </source>
</evidence>
<name>A0A5S4ZVJ0_9FIRM</name>
<evidence type="ECO:0000256" key="2">
    <source>
        <dbReference type="ARBA" id="ARBA00010631"/>
    </source>
</evidence>
<organism evidence="8 9">
    <name type="scientific">Desulfallas thermosapovorans DSM 6562</name>
    <dbReference type="NCBI Taxonomy" id="1121431"/>
    <lineage>
        <taxon>Bacteria</taxon>
        <taxon>Bacillati</taxon>
        <taxon>Bacillota</taxon>
        <taxon>Clostridia</taxon>
        <taxon>Eubacteriales</taxon>
        <taxon>Desulfallaceae</taxon>
        <taxon>Desulfallas</taxon>
    </lineage>
</organism>
<dbReference type="PANTHER" id="PTHR31040">
    <property type="entry name" value="NURIM"/>
    <property type="match status" value="1"/>
</dbReference>
<keyword evidence="3 6" id="KW-0812">Transmembrane</keyword>
<keyword evidence="8" id="KW-0808">Transferase</keyword>
<comment type="subcellular location">
    <subcellularLocation>
        <location evidence="1">Membrane</location>
        <topology evidence="1">Multi-pass membrane protein</topology>
    </subcellularLocation>
</comment>
<dbReference type="EMBL" id="VNHM01000005">
    <property type="protein sequence ID" value="TYO96231.1"/>
    <property type="molecule type" value="Genomic_DNA"/>
</dbReference>
<gene>
    <name evidence="8" type="ORF">LX24_01185</name>
</gene>
<feature type="domain" description="NnrU" evidence="7">
    <location>
        <begin position="6"/>
        <end position="155"/>
    </location>
</feature>
<evidence type="ECO:0000256" key="1">
    <source>
        <dbReference type="ARBA" id="ARBA00004141"/>
    </source>
</evidence>
<feature type="transmembrane region" description="Helical" evidence="6">
    <location>
        <begin position="74"/>
        <end position="93"/>
    </location>
</feature>
<feature type="transmembrane region" description="Helical" evidence="6">
    <location>
        <begin position="133"/>
        <end position="162"/>
    </location>
</feature>
<evidence type="ECO:0000256" key="6">
    <source>
        <dbReference type="SAM" id="Phobius"/>
    </source>
</evidence>
<dbReference type="RefSeq" id="WP_166511211.1">
    <property type="nucleotide sequence ID" value="NZ_VNHM01000005.1"/>
</dbReference>
<evidence type="ECO:0000256" key="5">
    <source>
        <dbReference type="ARBA" id="ARBA00023136"/>
    </source>
</evidence>
<reference evidence="8 9" key="1">
    <citation type="submission" date="2019-07" db="EMBL/GenBank/DDBJ databases">
        <title>Genomic Encyclopedia of Type Strains, Phase I: the one thousand microbial genomes (KMG-I) project.</title>
        <authorList>
            <person name="Kyrpides N."/>
        </authorList>
    </citation>
    <scope>NUCLEOTIDE SEQUENCE [LARGE SCALE GENOMIC DNA]</scope>
    <source>
        <strain evidence="8 9">DSM 6562</strain>
    </source>
</reference>
<dbReference type="GO" id="GO:0032259">
    <property type="term" value="P:methylation"/>
    <property type="evidence" value="ECO:0007669"/>
    <property type="project" value="UniProtKB-KW"/>
</dbReference>
<keyword evidence="4 6" id="KW-1133">Transmembrane helix</keyword>
<dbReference type="AlphaFoldDB" id="A0A5S4ZVJ0"/>
<sequence length="197" mass="23279">MKYLPLAVLWVAWATIHSIMISHRFTDWTKNKLGNRYRYYRLIFNVLALASFFPILFYSKMLDSTYVIRFSPPWNILQYALLALSLIIFVWSFRQFDFLEFLGIRQVMSKGANYKEPSTLIETGPYRFVRHPMYFGVLIFIWSLNATMADIITNIVLSIYIITGCLLEEKKLIAELGIAYIDYKKRVPMLIPFIKMK</sequence>
<evidence type="ECO:0000313" key="9">
    <source>
        <dbReference type="Proteomes" id="UP000323166"/>
    </source>
</evidence>
<evidence type="ECO:0000313" key="8">
    <source>
        <dbReference type="EMBL" id="TYO96231.1"/>
    </source>
</evidence>
<keyword evidence="9" id="KW-1185">Reference proteome</keyword>
<comment type="similarity">
    <text evidence="2">Belongs to the nurim family.</text>
</comment>
<dbReference type="GO" id="GO:0016020">
    <property type="term" value="C:membrane"/>
    <property type="evidence" value="ECO:0007669"/>
    <property type="project" value="UniProtKB-SubCell"/>
</dbReference>